<protein>
    <submittedName>
        <fullName evidence="1">ORF1199</fullName>
    </submittedName>
</protein>
<sequence>MVETTTTSSMFTIRGIKNGLWKNITTTTTRLVQPPKPQLFPLTTTTTTSLSRLGMTSSTLASRPLPLNVSRSLKLLPLLPLLAPFQTCVRPR</sequence>
<proteinExistence type="predicted"/>
<reference evidence="1" key="1">
    <citation type="journal article" date="2018" name="Aquaculture">
        <title>Complete genome sequence of a white spot syndrome virus associated with a disease incursion in Australia.</title>
        <authorList>
            <person name="Oakey J."/>
            <person name="Smith C.S."/>
        </authorList>
    </citation>
    <scope>NUCLEOTIDE SEQUENCE [LARGE SCALE GENOMIC DNA]</scope>
    <source>
        <strain evidence="1">WSSV-AU</strain>
    </source>
</reference>
<dbReference type="EMBL" id="MF768985">
    <property type="protein sequence ID" value="ATU83715.1"/>
    <property type="molecule type" value="Genomic_DNA"/>
</dbReference>
<accession>A0A2D3I5Q8</accession>
<dbReference type="Proteomes" id="UP000267516">
    <property type="component" value="Segment"/>
</dbReference>
<evidence type="ECO:0000313" key="1">
    <source>
        <dbReference type="EMBL" id="ATU83715.1"/>
    </source>
</evidence>
<name>A0A2D3I5Q8_9VIRU</name>
<organism evidence="1">
    <name type="scientific">White spot syndrome virus</name>
    <dbReference type="NCBI Taxonomy" id="342409"/>
    <lineage>
        <taxon>Viruses</taxon>
        <taxon>Viruses incertae sedis</taxon>
        <taxon>Naldaviricetes</taxon>
        <taxon>Nimaviridae</taxon>
        <taxon>Whispovirus</taxon>
    </lineage>
</organism>